<protein>
    <submittedName>
        <fullName evidence="2">DUF998 domain-containing protein</fullName>
    </submittedName>
</protein>
<keyword evidence="1" id="KW-1133">Transmembrane helix</keyword>
<evidence type="ECO:0000313" key="2">
    <source>
        <dbReference type="EMBL" id="WWF06765.1"/>
    </source>
</evidence>
<feature type="transmembrane region" description="Helical" evidence="1">
    <location>
        <begin position="151"/>
        <end position="170"/>
    </location>
</feature>
<gene>
    <name evidence="2" type="ORF">N5P18_07820</name>
</gene>
<accession>A0ABZ2FJ55</accession>
<name>A0ABZ2FJ55_9MICO</name>
<evidence type="ECO:0000313" key="3">
    <source>
        <dbReference type="Proteomes" id="UP001381003"/>
    </source>
</evidence>
<dbReference type="InterPro" id="IPR009339">
    <property type="entry name" value="DUF998"/>
</dbReference>
<organism evidence="2 3">
    <name type="scientific">Janibacter terrae</name>
    <dbReference type="NCBI Taxonomy" id="103817"/>
    <lineage>
        <taxon>Bacteria</taxon>
        <taxon>Bacillati</taxon>
        <taxon>Actinomycetota</taxon>
        <taxon>Actinomycetes</taxon>
        <taxon>Micrococcales</taxon>
        <taxon>Intrasporangiaceae</taxon>
        <taxon>Janibacter</taxon>
    </lineage>
</organism>
<keyword evidence="1" id="KW-0812">Transmembrane</keyword>
<dbReference type="Proteomes" id="UP001381003">
    <property type="component" value="Chromosome"/>
</dbReference>
<feature type="transmembrane region" description="Helical" evidence="1">
    <location>
        <begin position="126"/>
        <end position="144"/>
    </location>
</feature>
<feature type="transmembrane region" description="Helical" evidence="1">
    <location>
        <begin position="93"/>
        <end position="114"/>
    </location>
</feature>
<evidence type="ECO:0000256" key="1">
    <source>
        <dbReference type="SAM" id="Phobius"/>
    </source>
</evidence>
<keyword evidence="1" id="KW-0472">Membrane</keyword>
<dbReference type="EMBL" id="CP104874">
    <property type="protein sequence ID" value="WWF06765.1"/>
    <property type="molecule type" value="Genomic_DNA"/>
</dbReference>
<dbReference type="RefSeq" id="WP_338539206.1">
    <property type="nucleotide sequence ID" value="NZ_CP104874.1"/>
</dbReference>
<feature type="transmembrane region" description="Helical" evidence="1">
    <location>
        <begin position="66"/>
        <end position="86"/>
    </location>
</feature>
<reference evidence="2 3" key="1">
    <citation type="submission" date="2022-09" db="EMBL/GenBank/DDBJ databases">
        <title>Complete genome sequence of Janibacter terrae strain COS04-44, PCL-degrading bacteria isolated from oil spilled coast.</title>
        <authorList>
            <person name="Park H."/>
            <person name="Kim J.Y."/>
            <person name="An S.H."/>
            <person name="Lee C.M."/>
            <person name="Weon H.-Y."/>
        </authorList>
    </citation>
    <scope>NUCLEOTIDE SEQUENCE [LARGE SCALE GENOMIC DNA]</scope>
    <source>
        <strain evidence="2 3">COS04-44</strain>
    </source>
</reference>
<proteinExistence type="predicted"/>
<sequence length="220" mass="23108">MTRLRLGGLLLLLAVLYLLGEAWAVGGWQGRPYSWTRDAISALGVPEIMWTDADRAESTRHGAMNATFVVSGVRVALAALVLAPWVPRWRWAVLPLAVVHGLGVVVVGLVPTGLTSDRANGHGTGAVLAIVGGTLLLVALTIALARRYPALAGWAAVCALVSCAGIVLMWTGVVGFGLAERLAVDAVIVWQVVAGAVLLLHARPPSPRRVAPPPGARHRR</sequence>
<keyword evidence="3" id="KW-1185">Reference proteome</keyword>
<feature type="transmembrane region" description="Helical" evidence="1">
    <location>
        <begin position="182"/>
        <end position="200"/>
    </location>
</feature>
<dbReference type="Pfam" id="PF06197">
    <property type="entry name" value="DUF998"/>
    <property type="match status" value="1"/>
</dbReference>